<evidence type="ECO:0000313" key="2">
    <source>
        <dbReference type="Proteomes" id="UP000054223"/>
    </source>
</evidence>
<keyword evidence="2" id="KW-1185">Reference proteome</keyword>
<proteinExistence type="predicted"/>
<name>A0A9X0HLK8_SOLP1</name>
<dbReference type="EMBL" id="LNAL01000006">
    <property type="protein sequence ID" value="KUG08171.1"/>
    <property type="molecule type" value="Genomic_DNA"/>
</dbReference>
<accession>A0A9X0HLK8</accession>
<dbReference type="Proteomes" id="UP000054223">
    <property type="component" value="Unassembled WGS sequence"/>
</dbReference>
<gene>
    <name evidence="1" type="ORF">ASU33_08230</name>
</gene>
<dbReference type="AlphaFoldDB" id="A0A9X0HLK8"/>
<comment type="caution">
    <text evidence="1">The sequence shown here is derived from an EMBL/GenBank/DDBJ whole genome shotgun (WGS) entry which is preliminary data.</text>
</comment>
<dbReference type="OrthoDB" id="981252at2"/>
<organism evidence="1 2">
    <name type="scientific">Solirubrum puertoriconensis</name>
    <dbReference type="NCBI Taxonomy" id="1751427"/>
    <lineage>
        <taxon>Bacteria</taxon>
        <taxon>Pseudomonadati</taxon>
        <taxon>Bacteroidota</taxon>
        <taxon>Cytophagia</taxon>
        <taxon>Cytophagales</taxon>
    </lineage>
</organism>
<dbReference type="RefSeq" id="WP_059069341.1">
    <property type="nucleotide sequence ID" value="NZ_LNAL01000006.1"/>
</dbReference>
<reference evidence="1 2" key="1">
    <citation type="submission" date="2015-11" db="EMBL/GenBank/DDBJ databases">
        <title>Solirubrum puertoriconensis gen. nov. an environmental bacteria isolated in Puerto Rico.</title>
        <authorList>
            <person name="Cuebas-Irizarry M.F."/>
            <person name="Montalvo-Rodriguez R."/>
        </authorList>
    </citation>
    <scope>NUCLEOTIDE SEQUENCE [LARGE SCALE GENOMIC DNA]</scope>
    <source>
        <strain evidence="1 2">MC1A</strain>
    </source>
</reference>
<protein>
    <submittedName>
        <fullName evidence="1">Uncharacterized protein</fullName>
    </submittedName>
</protein>
<evidence type="ECO:0000313" key="1">
    <source>
        <dbReference type="EMBL" id="KUG08171.1"/>
    </source>
</evidence>
<sequence>MPEPIESDVLLLRQQLAAEGELPLPNGTVGRTLCIYDHWLSVEEADTDIVSFAIFQTLQEYRFYLAEEDKFVQLFAHLFRSGTIFCSNLAASDELEPVAHWAQLIGQLTLGLREQGRVDFYVPRYRVLLHSAFDLNMAAYFLPPLHYTAFAELAAAYGLHLLE</sequence>